<protein>
    <submittedName>
        <fullName evidence="1">Uncharacterized protein</fullName>
    </submittedName>
</protein>
<keyword evidence="2" id="KW-1185">Reference proteome</keyword>
<organism evidence="1 2">
    <name type="scientific">Pieris brassicae</name>
    <name type="common">White butterfly</name>
    <name type="synonym">Large white butterfly</name>
    <dbReference type="NCBI Taxonomy" id="7116"/>
    <lineage>
        <taxon>Eukaryota</taxon>
        <taxon>Metazoa</taxon>
        <taxon>Ecdysozoa</taxon>
        <taxon>Arthropoda</taxon>
        <taxon>Hexapoda</taxon>
        <taxon>Insecta</taxon>
        <taxon>Pterygota</taxon>
        <taxon>Neoptera</taxon>
        <taxon>Endopterygota</taxon>
        <taxon>Lepidoptera</taxon>
        <taxon>Glossata</taxon>
        <taxon>Ditrysia</taxon>
        <taxon>Papilionoidea</taxon>
        <taxon>Pieridae</taxon>
        <taxon>Pierinae</taxon>
        <taxon>Pieris</taxon>
    </lineage>
</organism>
<reference evidence="1" key="1">
    <citation type="submission" date="2022-05" db="EMBL/GenBank/DDBJ databases">
        <authorList>
            <person name="Okamura Y."/>
        </authorList>
    </citation>
    <scope>NUCLEOTIDE SEQUENCE</scope>
</reference>
<sequence>MNSASCKKNFISLLKNLSPTRITESGHLKIGVKAWGIILDYTIESVKINCYKPDKRSTTAVLKISDEFGHTVCVIKGKSVGLLFGVDEEEWSEIESLCDYNQQLFYKDFKDGLSKNFGSEQRHFYNFCHVNKKQDVFLVIYEKGVNMRKIDNTDTFLNIKHIQNNCNNHIINLYINYLRENGM</sequence>
<accession>A0A9P0TIF7</accession>
<dbReference type="AlphaFoldDB" id="A0A9P0TIF7"/>
<dbReference type="Proteomes" id="UP001152562">
    <property type="component" value="Unassembled WGS sequence"/>
</dbReference>
<evidence type="ECO:0000313" key="2">
    <source>
        <dbReference type="Proteomes" id="UP001152562"/>
    </source>
</evidence>
<gene>
    <name evidence="1" type="ORF">PIBRA_LOCUS8532</name>
</gene>
<name>A0A9P0TIF7_PIEBR</name>
<proteinExistence type="predicted"/>
<comment type="caution">
    <text evidence="1">The sequence shown here is derived from an EMBL/GenBank/DDBJ whole genome shotgun (WGS) entry which is preliminary data.</text>
</comment>
<dbReference type="EMBL" id="CALOZG010000027">
    <property type="protein sequence ID" value="CAH4032106.1"/>
    <property type="molecule type" value="Genomic_DNA"/>
</dbReference>
<evidence type="ECO:0000313" key="1">
    <source>
        <dbReference type="EMBL" id="CAH4032106.1"/>
    </source>
</evidence>